<sequence length="44" mass="4923">MKHNLIKIGIGVTLLALGTCLIKKKGLMSDDYSAYDEFEADYQD</sequence>
<name>A0ABW4J4B7_9LACO</name>
<dbReference type="EMBL" id="JBHTOP010000002">
    <property type="protein sequence ID" value="MFD1670783.1"/>
    <property type="molecule type" value="Genomic_DNA"/>
</dbReference>
<protein>
    <recommendedName>
        <fullName evidence="4">Methanol dehydrogenase</fullName>
    </recommendedName>
</protein>
<comment type="caution">
    <text evidence="2">The sequence shown here is derived from an EMBL/GenBank/DDBJ whole genome shotgun (WGS) entry which is preliminary data.</text>
</comment>
<proteinExistence type="predicted"/>
<evidence type="ECO:0000313" key="3">
    <source>
        <dbReference type="Proteomes" id="UP001597267"/>
    </source>
</evidence>
<keyword evidence="1" id="KW-0472">Membrane</keyword>
<keyword evidence="3" id="KW-1185">Reference proteome</keyword>
<evidence type="ECO:0008006" key="4">
    <source>
        <dbReference type="Google" id="ProtNLM"/>
    </source>
</evidence>
<feature type="transmembrane region" description="Helical" evidence="1">
    <location>
        <begin position="6"/>
        <end position="22"/>
    </location>
</feature>
<accession>A0ABW4J4B7</accession>
<keyword evidence="1" id="KW-1133">Transmembrane helix</keyword>
<dbReference type="Proteomes" id="UP001597267">
    <property type="component" value="Unassembled WGS sequence"/>
</dbReference>
<evidence type="ECO:0000313" key="2">
    <source>
        <dbReference type="EMBL" id="MFD1670783.1"/>
    </source>
</evidence>
<organism evidence="2 3">
    <name type="scientific">Agrilactobacillus yilanensis</name>
    <dbReference type="NCBI Taxonomy" id="2485997"/>
    <lineage>
        <taxon>Bacteria</taxon>
        <taxon>Bacillati</taxon>
        <taxon>Bacillota</taxon>
        <taxon>Bacilli</taxon>
        <taxon>Lactobacillales</taxon>
        <taxon>Lactobacillaceae</taxon>
        <taxon>Agrilactobacillus</taxon>
    </lineage>
</organism>
<evidence type="ECO:0000256" key="1">
    <source>
        <dbReference type="SAM" id="Phobius"/>
    </source>
</evidence>
<dbReference type="RefSeq" id="WP_125712718.1">
    <property type="nucleotide sequence ID" value="NZ_JBHTOP010000002.1"/>
</dbReference>
<keyword evidence="1" id="KW-0812">Transmembrane</keyword>
<reference evidence="3" key="1">
    <citation type="journal article" date="2019" name="Int. J. Syst. Evol. Microbiol.">
        <title>The Global Catalogue of Microorganisms (GCM) 10K type strain sequencing project: providing services to taxonomists for standard genome sequencing and annotation.</title>
        <authorList>
            <consortium name="The Broad Institute Genomics Platform"/>
            <consortium name="The Broad Institute Genome Sequencing Center for Infectious Disease"/>
            <person name="Wu L."/>
            <person name="Ma J."/>
        </authorList>
    </citation>
    <scope>NUCLEOTIDE SEQUENCE [LARGE SCALE GENOMIC DNA]</scope>
    <source>
        <strain evidence="3">CCM 8896</strain>
    </source>
</reference>
<gene>
    <name evidence="2" type="ORF">ACFQ5M_01595</name>
</gene>